<keyword evidence="4 7" id="KW-0067">ATP-binding</keyword>
<evidence type="ECO:0000259" key="11">
    <source>
        <dbReference type="PROSITE" id="PS51195"/>
    </source>
</evidence>
<keyword evidence="1 7" id="KW-0547">Nucleotide-binding</keyword>
<accession>A0A0C1EQI6</accession>
<sequence>MSNMTSFLDFGLDPTILKALEKLKFSEPSPIQKAAIPLILQKKDLIALAKTGSGKTAACAIPICDRVDVNSNSVQALIVVPTRELALQYATETQKIGAEKGVKTFALFGGEDAAMQQSKLKHGVQVLVVTPGRLIDFVYSRQIDLSHVETLILDEADEMLSMGFYDDLEFIIQCLVHEHQTLLFSATMPKQIRDIAKKHMQSPLEVSLIGEDATPDMIEHHFLYCRYHEKEHNLIELIKTQTPTKAIIFCSSRQECEKVTYVLRKQLHETIDFLHAGLSQDIRSAVTNKFRTNKIQLLVATDVVSRGLDFSSVSHVFIYHLADDLDLYIHRSGRTGRYEKAGTVITLVTQRELRTLNRLLKVLKKEPNWIGPPPPPPSQNTDKTREKKRFYPKRKPANPSSS</sequence>
<dbReference type="SMART" id="SM00490">
    <property type="entry name" value="HELICc"/>
    <property type="match status" value="1"/>
</dbReference>
<evidence type="ECO:0000256" key="6">
    <source>
        <dbReference type="PROSITE-ProRule" id="PRU00552"/>
    </source>
</evidence>
<dbReference type="GO" id="GO:0005829">
    <property type="term" value="C:cytosol"/>
    <property type="evidence" value="ECO:0007669"/>
    <property type="project" value="TreeGrafter"/>
</dbReference>
<dbReference type="PROSITE" id="PS51192">
    <property type="entry name" value="HELICASE_ATP_BIND_1"/>
    <property type="match status" value="1"/>
</dbReference>
<dbReference type="EC" id="3.6.4.13" evidence="12"/>
<dbReference type="PATRIC" id="fig|83552.4.peg.302"/>
<evidence type="ECO:0000256" key="5">
    <source>
        <dbReference type="ARBA" id="ARBA00038437"/>
    </source>
</evidence>
<feature type="compositionally biased region" description="Basic residues" evidence="8">
    <location>
        <begin position="386"/>
        <end position="396"/>
    </location>
</feature>
<reference evidence="12 13" key="1">
    <citation type="journal article" date="2014" name="Mol. Biol. Evol.">
        <title>Massive expansion of Ubiquitination-related gene families within the Chlamydiae.</title>
        <authorList>
            <person name="Domman D."/>
            <person name="Collingro A."/>
            <person name="Lagkouvardos I."/>
            <person name="Gehre L."/>
            <person name="Weinmaier T."/>
            <person name="Rattei T."/>
            <person name="Subtil A."/>
            <person name="Horn M."/>
        </authorList>
    </citation>
    <scope>NUCLEOTIDE SEQUENCE [LARGE SCALE GENOMIC DNA]</scope>
    <source>
        <strain evidence="12 13">OEW1</strain>
    </source>
</reference>
<gene>
    <name evidence="12" type="primary">cshA</name>
    <name evidence="12" type="ORF">DB43_DY00150</name>
</gene>
<name>A0A0C1EQI6_9BACT</name>
<dbReference type="EMBL" id="JSAM01000019">
    <property type="protein sequence ID" value="KIA78464.1"/>
    <property type="molecule type" value="Genomic_DNA"/>
</dbReference>
<feature type="region of interest" description="Disordered" evidence="8">
    <location>
        <begin position="366"/>
        <end position="402"/>
    </location>
</feature>
<dbReference type="InterPro" id="IPR044742">
    <property type="entry name" value="DEAD/DEAH_RhlB"/>
</dbReference>
<evidence type="ECO:0000259" key="10">
    <source>
        <dbReference type="PROSITE" id="PS51194"/>
    </source>
</evidence>
<dbReference type="PROSITE" id="PS51194">
    <property type="entry name" value="HELICASE_CTER"/>
    <property type="match status" value="1"/>
</dbReference>
<dbReference type="SUPFAM" id="SSF52540">
    <property type="entry name" value="P-loop containing nucleoside triphosphate hydrolases"/>
    <property type="match status" value="1"/>
</dbReference>
<dbReference type="InterPro" id="IPR014014">
    <property type="entry name" value="RNA_helicase_DEAD_Q_motif"/>
</dbReference>
<organism evidence="12 13">
    <name type="scientific">Parachlamydia acanthamoebae</name>
    <dbReference type="NCBI Taxonomy" id="83552"/>
    <lineage>
        <taxon>Bacteria</taxon>
        <taxon>Pseudomonadati</taxon>
        <taxon>Chlamydiota</taxon>
        <taxon>Chlamydiia</taxon>
        <taxon>Parachlamydiales</taxon>
        <taxon>Parachlamydiaceae</taxon>
        <taxon>Parachlamydia</taxon>
    </lineage>
</organism>
<dbReference type="InterPro" id="IPR000629">
    <property type="entry name" value="RNA-helicase_DEAD-box_CS"/>
</dbReference>
<dbReference type="AlphaFoldDB" id="A0A0C1EQI6"/>
<dbReference type="PANTHER" id="PTHR47959">
    <property type="entry name" value="ATP-DEPENDENT RNA HELICASE RHLE-RELATED"/>
    <property type="match status" value="1"/>
</dbReference>
<evidence type="ECO:0000256" key="8">
    <source>
        <dbReference type="SAM" id="MobiDB-lite"/>
    </source>
</evidence>
<dbReference type="GO" id="GO:0016787">
    <property type="term" value="F:hydrolase activity"/>
    <property type="evidence" value="ECO:0007669"/>
    <property type="project" value="UniProtKB-KW"/>
</dbReference>
<dbReference type="GO" id="GO:0003724">
    <property type="term" value="F:RNA helicase activity"/>
    <property type="evidence" value="ECO:0007669"/>
    <property type="project" value="UniProtKB-EC"/>
</dbReference>
<dbReference type="GO" id="GO:0003676">
    <property type="term" value="F:nucleic acid binding"/>
    <property type="evidence" value="ECO:0007669"/>
    <property type="project" value="InterPro"/>
</dbReference>
<comment type="caution">
    <text evidence="12">The sequence shown here is derived from an EMBL/GenBank/DDBJ whole genome shotgun (WGS) entry which is preliminary data.</text>
</comment>
<evidence type="ECO:0000313" key="12">
    <source>
        <dbReference type="EMBL" id="KIA78464.1"/>
    </source>
</evidence>
<dbReference type="Proteomes" id="UP000031307">
    <property type="component" value="Unassembled WGS sequence"/>
</dbReference>
<dbReference type="InterPro" id="IPR001650">
    <property type="entry name" value="Helicase_C-like"/>
</dbReference>
<dbReference type="InterPro" id="IPR050079">
    <property type="entry name" value="DEAD_box_RNA_helicase"/>
</dbReference>
<evidence type="ECO:0000313" key="13">
    <source>
        <dbReference type="Proteomes" id="UP000031307"/>
    </source>
</evidence>
<protein>
    <submittedName>
        <fullName evidence="12">DEAD-box ATP-dependent RNA helicase CshA</fullName>
        <ecNumber evidence="12">3.6.4.13</ecNumber>
    </submittedName>
</protein>
<proteinExistence type="inferred from homology"/>
<dbReference type="SMART" id="SM00487">
    <property type="entry name" value="DEXDc"/>
    <property type="match status" value="1"/>
</dbReference>
<dbReference type="InterPro" id="IPR027417">
    <property type="entry name" value="P-loop_NTPase"/>
</dbReference>
<evidence type="ECO:0000256" key="3">
    <source>
        <dbReference type="ARBA" id="ARBA00022806"/>
    </source>
</evidence>
<dbReference type="PROSITE" id="PS00039">
    <property type="entry name" value="DEAD_ATP_HELICASE"/>
    <property type="match status" value="1"/>
</dbReference>
<dbReference type="CDD" id="cd00268">
    <property type="entry name" value="DEADc"/>
    <property type="match status" value="1"/>
</dbReference>
<feature type="domain" description="DEAD-box RNA helicase Q" evidence="11">
    <location>
        <begin position="5"/>
        <end position="33"/>
    </location>
</feature>
<feature type="domain" description="Helicase C-terminal" evidence="10">
    <location>
        <begin position="233"/>
        <end position="382"/>
    </location>
</feature>
<evidence type="ECO:0000256" key="2">
    <source>
        <dbReference type="ARBA" id="ARBA00022801"/>
    </source>
</evidence>
<dbReference type="PROSITE" id="PS51195">
    <property type="entry name" value="Q_MOTIF"/>
    <property type="match status" value="1"/>
</dbReference>
<dbReference type="InterPro" id="IPR011545">
    <property type="entry name" value="DEAD/DEAH_box_helicase_dom"/>
</dbReference>
<dbReference type="CDD" id="cd18787">
    <property type="entry name" value="SF2_C_DEAD"/>
    <property type="match status" value="1"/>
</dbReference>
<dbReference type="Pfam" id="PF00271">
    <property type="entry name" value="Helicase_C"/>
    <property type="match status" value="1"/>
</dbReference>
<evidence type="ECO:0000256" key="1">
    <source>
        <dbReference type="ARBA" id="ARBA00022741"/>
    </source>
</evidence>
<dbReference type="PANTHER" id="PTHR47959:SF1">
    <property type="entry name" value="ATP-DEPENDENT RNA HELICASE DBPA"/>
    <property type="match status" value="1"/>
</dbReference>
<feature type="domain" description="Helicase ATP-binding" evidence="9">
    <location>
        <begin position="36"/>
        <end position="206"/>
    </location>
</feature>
<dbReference type="Gene3D" id="3.40.50.300">
    <property type="entry name" value="P-loop containing nucleotide triphosphate hydrolases"/>
    <property type="match status" value="2"/>
</dbReference>
<evidence type="ECO:0000256" key="4">
    <source>
        <dbReference type="ARBA" id="ARBA00022840"/>
    </source>
</evidence>
<dbReference type="GO" id="GO:0005524">
    <property type="term" value="F:ATP binding"/>
    <property type="evidence" value="ECO:0007669"/>
    <property type="project" value="UniProtKB-KW"/>
</dbReference>
<dbReference type="Pfam" id="PF00270">
    <property type="entry name" value="DEAD"/>
    <property type="match status" value="1"/>
</dbReference>
<keyword evidence="2 7" id="KW-0378">Hydrolase</keyword>
<evidence type="ECO:0000256" key="7">
    <source>
        <dbReference type="RuleBase" id="RU000492"/>
    </source>
</evidence>
<feature type="short sequence motif" description="Q motif" evidence="6">
    <location>
        <begin position="5"/>
        <end position="33"/>
    </location>
</feature>
<evidence type="ECO:0000259" key="9">
    <source>
        <dbReference type="PROSITE" id="PS51192"/>
    </source>
</evidence>
<keyword evidence="3 7" id="KW-0347">Helicase</keyword>
<dbReference type="InterPro" id="IPR014001">
    <property type="entry name" value="Helicase_ATP-bd"/>
</dbReference>
<comment type="similarity">
    <text evidence="5 7">Belongs to the DEAD box helicase family.</text>
</comment>